<evidence type="ECO:0000313" key="2">
    <source>
        <dbReference type="EMBL" id="MXQ50863.1"/>
    </source>
</evidence>
<organism evidence="2 3">
    <name type="scientific">Salinicoccus hispanicus</name>
    <dbReference type="NCBI Taxonomy" id="157225"/>
    <lineage>
        <taxon>Bacteria</taxon>
        <taxon>Bacillati</taxon>
        <taxon>Bacillota</taxon>
        <taxon>Bacilli</taxon>
        <taxon>Bacillales</taxon>
        <taxon>Staphylococcaceae</taxon>
        <taxon>Salinicoccus</taxon>
    </lineage>
</organism>
<protein>
    <submittedName>
        <fullName evidence="2">DUF2929 family protein</fullName>
    </submittedName>
</protein>
<keyword evidence="1" id="KW-0812">Transmembrane</keyword>
<name>A0A6N8TZ77_9STAP</name>
<keyword evidence="1" id="KW-1133">Transmembrane helix</keyword>
<keyword evidence="3" id="KW-1185">Reference proteome</keyword>
<comment type="caution">
    <text evidence="2">The sequence shown here is derived from an EMBL/GenBank/DDBJ whole genome shotgun (WGS) entry which is preliminary data.</text>
</comment>
<feature type="transmembrane region" description="Helical" evidence="1">
    <location>
        <begin position="32"/>
        <end position="53"/>
    </location>
</feature>
<keyword evidence="1" id="KW-0472">Membrane</keyword>
<dbReference type="EMBL" id="WUUK01000002">
    <property type="protein sequence ID" value="MXQ50863.1"/>
    <property type="molecule type" value="Genomic_DNA"/>
</dbReference>
<accession>A0A6N8TZ77</accession>
<dbReference type="OrthoDB" id="2440739at2"/>
<evidence type="ECO:0000256" key="1">
    <source>
        <dbReference type="SAM" id="Phobius"/>
    </source>
</evidence>
<dbReference type="RefSeq" id="WP_160654283.1">
    <property type="nucleotide sequence ID" value="NZ_JBHRWU010000001.1"/>
</dbReference>
<reference evidence="2 3" key="1">
    <citation type="submission" date="2019-12" db="EMBL/GenBank/DDBJ databases">
        <title>Salinicoccus cyprini sp. nov., isolated from gastro-intestinal tract of mirror carp, Cyprinus carpio var. specularis, collected from Gobind Sagar Reservoir, Himachal Pradesh, India.</title>
        <authorList>
            <person name="Talwar C."/>
            <person name="Singh A.K."/>
            <person name="Lal R."/>
            <person name="Negi R.K."/>
        </authorList>
    </citation>
    <scope>NUCLEOTIDE SEQUENCE [LARGE SCALE GENOMIC DNA]</scope>
    <source>
        <strain evidence="2 3">J-82</strain>
    </source>
</reference>
<dbReference type="Proteomes" id="UP000436284">
    <property type="component" value="Unassembled WGS sequence"/>
</dbReference>
<dbReference type="InterPro" id="IPR021324">
    <property type="entry name" value="DUF2929"/>
</dbReference>
<sequence>MRYIISFIWALMLTQMVNFVLNSLGGGGPYNVWSGVLLAVLITLAIVILDFILKPDDTNEAQHNH</sequence>
<evidence type="ECO:0000313" key="3">
    <source>
        <dbReference type="Proteomes" id="UP000436284"/>
    </source>
</evidence>
<dbReference type="Pfam" id="PF11151">
    <property type="entry name" value="DUF2929"/>
    <property type="match status" value="1"/>
</dbReference>
<dbReference type="AlphaFoldDB" id="A0A6N8TZ77"/>
<proteinExistence type="predicted"/>
<gene>
    <name evidence="2" type="ORF">GQ671_06225</name>
</gene>